<name>A0ABQ6LDA1_ASPOZ</name>
<feature type="signal peptide" evidence="1">
    <location>
        <begin position="1"/>
        <end position="17"/>
    </location>
</feature>
<keyword evidence="1" id="KW-0732">Signal</keyword>
<evidence type="ECO:0000259" key="2">
    <source>
        <dbReference type="Pfam" id="PF09044"/>
    </source>
</evidence>
<dbReference type="EMBL" id="BSYB01000099">
    <property type="protein sequence ID" value="GMG54825.1"/>
    <property type="molecule type" value="Genomic_DNA"/>
</dbReference>
<dbReference type="InterPro" id="IPR011329">
    <property type="entry name" value="Killer_tox_Kp4/SMK"/>
</dbReference>
<comment type="caution">
    <text evidence="3">The sequence shown here is derived from an EMBL/GenBank/DDBJ whole genome shotgun (WGS) entry which is preliminary data.</text>
</comment>
<dbReference type="Gene3D" id="3.30.430.10">
    <property type="entry name" value="Killer Toxin P4, subunit A"/>
    <property type="match status" value="1"/>
</dbReference>
<reference evidence="3" key="1">
    <citation type="submission" date="2023-04" db="EMBL/GenBank/DDBJ databases">
        <title>Aspergillus oryzae var. brunneus NBRC 4377.</title>
        <authorList>
            <person name="Ichikawa N."/>
            <person name="Sato H."/>
            <person name="Tonouchi N."/>
        </authorList>
    </citation>
    <scope>NUCLEOTIDE SEQUENCE</scope>
    <source>
        <strain evidence="3">NBRC 4377</strain>
    </source>
</reference>
<dbReference type="Pfam" id="PF09044">
    <property type="entry name" value="Kp4"/>
    <property type="match status" value="2"/>
</dbReference>
<feature type="domain" description="Killer toxin Kp4" evidence="2">
    <location>
        <begin position="73"/>
        <end position="120"/>
    </location>
</feature>
<evidence type="ECO:0000313" key="4">
    <source>
        <dbReference type="Proteomes" id="UP001165189"/>
    </source>
</evidence>
<evidence type="ECO:0000256" key="1">
    <source>
        <dbReference type="SAM" id="SignalP"/>
    </source>
</evidence>
<dbReference type="Proteomes" id="UP001165189">
    <property type="component" value="Unassembled WGS sequence"/>
</dbReference>
<feature type="chain" id="PRO_5047008578" evidence="1">
    <location>
        <begin position="18"/>
        <end position="120"/>
    </location>
</feature>
<keyword evidence="4" id="KW-1185">Reference proteome</keyword>
<protein>
    <submittedName>
        <fullName evidence="3">Unnamed protein product</fullName>
    </submittedName>
</protein>
<sequence>MLATVFLIVASALTANAKLGINCRGSAKCSVLWGPSDAAQQLTNVIQHIDTNRWYVQPIFPSRCQPPDSHIPNRYMNGEHIACVGNQAGNGGGYCAFLQKTGGTNGGVIKNLAHYITDHG</sequence>
<evidence type="ECO:0000313" key="3">
    <source>
        <dbReference type="EMBL" id="GMG54825.1"/>
    </source>
</evidence>
<dbReference type="InterPro" id="IPR015131">
    <property type="entry name" value="Killer_tox_Kp4"/>
</dbReference>
<proteinExistence type="predicted"/>
<accession>A0ABQ6LDA1</accession>
<feature type="domain" description="Killer toxin Kp4" evidence="2">
    <location>
        <begin position="7"/>
        <end position="56"/>
    </location>
</feature>
<gene>
    <name evidence="3" type="ORF">Aory05_001305000</name>
</gene>
<dbReference type="SUPFAM" id="SSF55221">
    <property type="entry name" value="Yeast killer toxins"/>
    <property type="match status" value="1"/>
</dbReference>
<organism evidence="3 4">
    <name type="scientific">Aspergillus oryzae var. brunneus</name>
    <dbReference type="NCBI Taxonomy" id="332754"/>
    <lineage>
        <taxon>Eukaryota</taxon>
        <taxon>Fungi</taxon>
        <taxon>Dikarya</taxon>
        <taxon>Ascomycota</taxon>
        <taxon>Pezizomycotina</taxon>
        <taxon>Eurotiomycetes</taxon>
        <taxon>Eurotiomycetidae</taxon>
        <taxon>Eurotiales</taxon>
        <taxon>Aspergillaceae</taxon>
        <taxon>Aspergillus</taxon>
        <taxon>Aspergillus subgen. Circumdati</taxon>
    </lineage>
</organism>